<gene>
    <name evidence="2" type="ORF">OAUR00152_LOCUS42142</name>
</gene>
<dbReference type="Pfam" id="PF10722">
    <property type="entry name" value="YbjN"/>
    <property type="match status" value="1"/>
</dbReference>
<sequence>MLPITVIDTDEDDGKNTTEPIKETSNTSDGNKIESANTGLDEGRSRIIEKELGDSSLDQNKEDEEGSDDEGSDDEGEDGKDTPKEEEDPQEEGVSQTRSETKPPREFGRIFKAVHKMLKGAGTKYFVDPDRDMIRMSATGKHATYNAIFDAREQKEQLFVYVCCPNMAPVDRRLPAAEFITRANWGLAIGNFEMDMNDGEVRYKVSIDVEEGEISCKMVQNMLGASTQTMERYFPGLMSVYYADKDAASAVSTVEGEVRFISQ</sequence>
<dbReference type="AlphaFoldDB" id="A0A7S4KBF7"/>
<feature type="compositionally biased region" description="Acidic residues" evidence="1">
    <location>
        <begin position="61"/>
        <end position="91"/>
    </location>
</feature>
<reference evidence="2" key="1">
    <citation type="submission" date="2021-01" db="EMBL/GenBank/DDBJ databases">
        <authorList>
            <person name="Corre E."/>
            <person name="Pelletier E."/>
            <person name="Niang G."/>
            <person name="Scheremetjew M."/>
            <person name="Finn R."/>
            <person name="Kale V."/>
            <person name="Holt S."/>
            <person name="Cochrane G."/>
            <person name="Meng A."/>
            <person name="Brown T."/>
            <person name="Cohen L."/>
        </authorList>
    </citation>
    <scope>NUCLEOTIDE SEQUENCE</scope>
    <source>
        <strain evidence="2">Isolate 1302-5</strain>
    </source>
</reference>
<name>A0A7S4KBF7_9STRA</name>
<protein>
    <submittedName>
        <fullName evidence="2">Uncharacterized protein</fullName>
    </submittedName>
</protein>
<proteinExistence type="predicted"/>
<dbReference type="EMBL" id="HBKQ01061756">
    <property type="protein sequence ID" value="CAE2289179.1"/>
    <property type="molecule type" value="Transcribed_RNA"/>
</dbReference>
<accession>A0A7S4KBF7</accession>
<feature type="region of interest" description="Disordered" evidence="1">
    <location>
        <begin position="1"/>
        <end position="106"/>
    </location>
</feature>
<dbReference type="InterPro" id="IPR019660">
    <property type="entry name" value="Put_sensory_transdc_reg_YbjN"/>
</dbReference>
<organism evidence="2">
    <name type="scientific">Odontella aurita</name>
    <dbReference type="NCBI Taxonomy" id="265563"/>
    <lineage>
        <taxon>Eukaryota</taxon>
        <taxon>Sar</taxon>
        <taxon>Stramenopiles</taxon>
        <taxon>Ochrophyta</taxon>
        <taxon>Bacillariophyta</taxon>
        <taxon>Mediophyceae</taxon>
        <taxon>Biddulphiophycidae</taxon>
        <taxon>Eupodiscales</taxon>
        <taxon>Odontellaceae</taxon>
        <taxon>Odontella</taxon>
    </lineage>
</organism>
<evidence type="ECO:0000313" key="2">
    <source>
        <dbReference type="EMBL" id="CAE2289179.1"/>
    </source>
</evidence>
<evidence type="ECO:0000256" key="1">
    <source>
        <dbReference type="SAM" id="MobiDB-lite"/>
    </source>
</evidence>
<dbReference type="CDD" id="cd17033">
    <property type="entry name" value="DR1245-like"/>
    <property type="match status" value="1"/>
</dbReference>
<feature type="compositionally biased region" description="Polar residues" evidence="1">
    <location>
        <begin position="23"/>
        <end position="38"/>
    </location>
</feature>
<feature type="compositionally biased region" description="Basic and acidic residues" evidence="1">
    <location>
        <begin position="41"/>
        <end position="53"/>
    </location>
</feature>